<dbReference type="PROSITE" id="PS50089">
    <property type="entry name" value="ZF_RING_2"/>
    <property type="match status" value="1"/>
</dbReference>
<evidence type="ECO:0000256" key="1">
    <source>
        <dbReference type="ARBA" id="ARBA00006672"/>
    </source>
</evidence>
<dbReference type="GO" id="GO:0043066">
    <property type="term" value="P:negative regulation of apoptotic process"/>
    <property type="evidence" value="ECO:0007669"/>
    <property type="project" value="TreeGrafter"/>
</dbReference>
<dbReference type="GO" id="GO:0005634">
    <property type="term" value="C:nucleus"/>
    <property type="evidence" value="ECO:0007669"/>
    <property type="project" value="TreeGrafter"/>
</dbReference>
<feature type="compositionally biased region" description="Polar residues" evidence="7">
    <location>
        <begin position="731"/>
        <end position="751"/>
    </location>
</feature>
<evidence type="ECO:0000256" key="2">
    <source>
        <dbReference type="ARBA" id="ARBA00022703"/>
    </source>
</evidence>
<keyword evidence="3" id="KW-0479">Metal-binding</keyword>
<dbReference type="PANTHER" id="PTHR10044">
    <property type="entry name" value="INHIBITOR OF APOPTOSIS"/>
    <property type="match status" value="1"/>
</dbReference>
<dbReference type="Gene3D" id="1.10.1170.10">
    <property type="entry name" value="Inhibitor Of Apoptosis Protein (2mihbC-IAP-1), Chain A"/>
    <property type="match status" value="2"/>
</dbReference>
<reference evidence="9" key="1">
    <citation type="journal article" date="2021" name="Genome Biol. Evol.">
        <title>A High-Quality Reference Genome for a Parasitic Bivalve with Doubly Uniparental Inheritance (Bivalvia: Unionida).</title>
        <authorList>
            <person name="Smith C.H."/>
        </authorList>
    </citation>
    <scope>NUCLEOTIDE SEQUENCE</scope>
    <source>
        <strain evidence="9">CHS0354</strain>
    </source>
</reference>
<evidence type="ECO:0000259" key="8">
    <source>
        <dbReference type="PROSITE" id="PS50089"/>
    </source>
</evidence>
<dbReference type="SMART" id="SM00184">
    <property type="entry name" value="RING"/>
    <property type="match status" value="1"/>
</dbReference>
<proteinExistence type="inferred from homology"/>
<reference evidence="9" key="2">
    <citation type="journal article" date="2021" name="Genome Biol. Evol.">
        <title>Developing a high-quality reference genome for a parasitic bivalve with doubly uniparental inheritance (Bivalvia: Unionida).</title>
        <authorList>
            <person name="Smith C.H."/>
        </authorList>
    </citation>
    <scope>NUCLEOTIDE SEQUENCE</scope>
    <source>
        <strain evidence="9">CHS0354</strain>
        <tissue evidence="9">Mantle</tissue>
    </source>
</reference>
<dbReference type="FunFam" id="1.10.1170.10:FF:000002">
    <property type="entry name" value="Baculoviral IAP repeat containing 7"/>
    <property type="match status" value="1"/>
</dbReference>
<dbReference type="EMBL" id="JAEAOA010002096">
    <property type="protein sequence ID" value="KAK3591094.1"/>
    <property type="molecule type" value="Genomic_DNA"/>
</dbReference>
<evidence type="ECO:0000256" key="3">
    <source>
        <dbReference type="ARBA" id="ARBA00022723"/>
    </source>
</evidence>
<dbReference type="InterPro" id="IPR013083">
    <property type="entry name" value="Znf_RING/FYVE/PHD"/>
</dbReference>
<evidence type="ECO:0000256" key="7">
    <source>
        <dbReference type="SAM" id="MobiDB-lite"/>
    </source>
</evidence>
<dbReference type="CDD" id="cd00022">
    <property type="entry name" value="BIR"/>
    <property type="match status" value="2"/>
</dbReference>
<dbReference type="GO" id="GO:0043027">
    <property type="term" value="F:cysteine-type endopeptidase inhibitor activity involved in apoptotic process"/>
    <property type="evidence" value="ECO:0007669"/>
    <property type="project" value="TreeGrafter"/>
</dbReference>
<protein>
    <recommendedName>
        <fullName evidence="8">RING-type domain-containing protein</fullName>
    </recommendedName>
</protein>
<accession>A0AAE0SG65</accession>
<evidence type="ECO:0000313" key="10">
    <source>
        <dbReference type="Proteomes" id="UP001195483"/>
    </source>
</evidence>
<dbReference type="CDD" id="cd16713">
    <property type="entry name" value="RING-HC_BIRC2_3_7"/>
    <property type="match status" value="1"/>
</dbReference>
<dbReference type="Gene3D" id="3.30.40.10">
    <property type="entry name" value="Zinc/RING finger domain, C3HC4 (zinc finger)"/>
    <property type="match status" value="1"/>
</dbReference>
<dbReference type="Proteomes" id="UP001195483">
    <property type="component" value="Unassembled WGS sequence"/>
</dbReference>
<comment type="caution">
    <text evidence="9">The sequence shown here is derived from an EMBL/GenBank/DDBJ whole genome shotgun (WGS) entry which is preliminary data.</text>
</comment>
<dbReference type="SMART" id="SM00238">
    <property type="entry name" value="BIR"/>
    <property type="match status" value="2"/>
</dbReference>
<dbReference type="InterPro" id="IPR001841">
    <property type="entry name" value="Znf_RING"/>
</dbReference>
<dbReference type="GO" id="GO:0006915">
    <property type="term" value="P:apoptotic process"/>
    <property type="evidence" value="ECO:0007669"/>
    <property type="project" value="UniProtKB-KW"/>
</dbReference>
<dbReference type="AlphaFoldDB" id="A0AAE0SG65"/>
<evidence type="ECO:0000256" key="6">
    <source>
        <dbReference type="PROSITE-ProRule" id="PRU00175"/>
    </source>
</evidence>
<dbReference type="GO" id="GO:0031398">
    <property type="term" value="P:positive regulation of protein ubiquitination"/>
    <property type="evidence" value="ECO:0007669"/>
    <property type="project" value="TreeGrafter"/>
</dbReference>
<dbReference type="PROSITE" id="PS50143">
    <property type="entry name" value="BIR_REPEAT_2"/>
    <property type="match status" value="2"/>
</dbReference>
<keyword evidence="5" id="KW-0862">Zinc</keyword>
<dbReference type="Pfam" id="PF00653">
    <property type="entry name" value="BIR"/>
    <property type="match status" value="2"/>
</dbReference>
<dbReference type="InterPro" id="IPR050784">
    <property type="entry name" value="IAP"/>
</dbReference>
<evidence type="ECO:0000256" key="5">
    <source>
        <dbReference type="ARBA" id="ARBA00022833"/>
    </source>
</evidence>
<feature type="region of interest" description="Disordered" evidence="7">
    <location>
        <begin position="729"/>
        <end position="774"/>
    </location>
</feature>
<reference evidence="9" key="3">
    <citation type="submission" date="2023-05" db="EMBL/GenBank/DDBJ databases">
        <authorList>
            <person name="Smith C.H."/>
        </authorList>
    </citation>
    <scope>NUCLEOTIDE SEQUENCE</scope>
    <source>
        <strain evidence="9">CHS0354</strain>
        <tissue evidence="9">Mantle</tissue>
    </source>
</reference>
<dbReference type="GO" id="GO:0061630">
    <property type="term" value="F:ubiquitin protein ligase activity"/>
    <property type="evidence" value="ECO:0007669"/>
    <property type="project" value="TreeGrafter"/>
</dbReference>
<dbReference type="InterPro" id="IPR001370">
    <property type="entry name" value="BIR_rpt"/>
</dbReference>
<evidence type="ECO:0000313" key="9">
    <source>
        <dbReference type="EMBL" id="KAK3591094.1"/>
    </source>
</evidence>
<evidence type="ECO:0000256" key="4">
    <source>
        <dbReference type="ARBA" id="ARBA00022771"/>
    </source>
</evidence>
<feature type="domain" description="RING-type" evidence="8">
    <location>
        <begin position="882"/>
        <end position="917"/>
    </location>
</feature>
<dbReference type="FunFam" id="3.30.40.10:FF:000184">
    <property type="entry name" value="Baculoviral IAP repeat containing 2"/>
    <property type="match status" value="1"/>
</dbReference>
<dbReference type="GO" id="GO:0051726">
    <property type="term" value="P:regulation of cell cycle"/>
    <property type="evidence" value="ECO:0007669"/>
    <property type="project" value="TreeGrafter"/>
</dbReference>
<name>A0AAE0SG65_9BIVA</name>
<comment type="similarity">
    <text evidence="1">Belongs to the IAP family.</text>
</comment>
<keyword evidence="10" id="KW-1185">Reference proteome</keyword>
<dbReference type="GO" id="GO:0005737">
    <property type="term" value="C:cytoplasm"/>
    <property type="evidence" value="ECO:0007669"/>
    <property type="project" value="TreeGrafter"/>
</dbReference>
<dbReference type="GO" id="GO:0008270">
    <property type="term" value="F:zinc ion binding"/>
    <property type="evidence" value="ECO:0007669"/>
    <property type="project" value="UniProtKB-KW"/>
</dbReference>
<organism evidence="9 10">
    <name type="scientific">Potamilus streckersoni</name>
    <dbReference type="NCBI Taxonomy" id="2493646"/>
    <lineage>
        <taxon>Eukaryota</taxon>
        <taxon>Metazoa</taxon>
        <taxon>Spiralia</taxon>
        <taxon>Lophotrochozoa</taxon>
        <taxon>Mollusca</taxon>
        <taxon>Bivalvia</taxon>
        <taxon>Autobranchia</taxon>
        <taxon>Heteroconchia</taxon>
        <taxon>Palaeoheterodonta</taxon>
        <taxon>Unionida</taxon>
        <taxon>Unionoidea</taxon>
        <taxon>Unionidae</taxon>
        <taxon>Ambleminae</taxon>
        <taxon>Lampsilini</taxon>
        <taxon>Potamilus</taxon>
    </lineage>
</organism>
<gene>
    <name evidence="9" type="ORF">CHS0354_035906</name>
</gene>
<keyword evidence="2" id="KW-0053">Apoptosis</keyword>
<dbReference type="SUPFAM" id="SSF57924">
    <property type="entry name" value="Inhibitor of apoptosis (IAP) repeat"/>
    <property type="match status" value="2"/>
</dbReference>
<dbReference type="PANTHER" id="PTHR10044:SF139">
    <property type="entry name" value="DEATH-ASSOCIATED INHIBITOR OF APOPTOSIS 2"/>
    <property type="match status" value="1"/>
</dbReference>
<sequence>MLERFLYWINKVFGMKDKEKKWVNLQEHFVLKNTMQLAILTEIIQTTVLHRAIIGLLSLIHKCCRKHVFLEYYKRNLLTLLWQCTATDMEVCTRDFILAVCMAIVLMCSFVNYICHENVVLDEVAIALPSRVIVFECNHGNVTLHSRNLRETLHSLWNNYNMIPDDIVLCKNILDYPVLNELHTQNVSVKPSHNACMGADIVLYSLKIDGRRSVDKLLTNERRMNDVTTFVISTFNYFIPITRSRNDDNLDKLRAFVFCVVKYTYNSRIVLETSDVRSQPLPSTCQLTQHCVKVNVLRLVSSKQKINGKETKIMQAKSINLKALEINRKMFAKYSVVVRDEASDRKGNEKHDIYTSHALAYLDDTNLQQQNASVNLYEGNIEKVDLQRRKKRSHIHILLPHLEKFPQPHVHQEVVVGFLSGEYSKSPGDATGDPTEHEMLGEILKRLASDENLGPQITMQFEILRLCTLKNYPRENKPFAVRLVAAGFYYAGHMDQLICYCCAIRKNNWVGGDIPILIHQEMSPSCSFLTNNVSVNIPMKRHPSAESPTLRLLAIQKFQGSNQSDVAQSESSLLLPSCEQKRFNILNTHKQMLVTNNGPTMIQLNGSERQNVLENRQTLTANTESVGEPPPKYPQYAVSSTRINSFQNWPEESRQRPEEMAECGFYYAGFSDCVRCFYCGVGLRHWMSEDDPWIEHTRWSSSCRYVLKMKGEEFVSLVKMAVEIVEREANRNTSGEDQASTNNQREVTVTAKSEDTKGSITTAGAVGDATSSTSSSSNADIQKYLLTDAAQSVLDMGYQPKMVLWAIERVLMKKDSDQLTAQNIMEAVLDIEEEGGKIQPPPFTPGIGLNNVGATADGHETEVGAIGNEHNANQETDPEMICKVCLDNSISVVFLPCGHLVTCADCAPAMRKCPICRTLIKGTVKIFFG</sequence>
<keyword evidence="4 6" id="KW-0863">Zinc-finger</keyword>
<dbReference type="Pfam" id="PF13920">
    <property type="entry name" value="zf-C3HC4_3"/>
    <property type="match status" value="1"/>
</dbReference>